<organism evidence="2 3">
    <name type="scientific">Paenibacillus silvestris</name>
    <dbReference type="NCBI Taxonomy" id="2606219"/>
    <lineage>
        <taxon>Bacteria</taxon>
        <taxon>Bacillati</taxon>
        <taxon>Bacillota</taxon>
        <taxon>Bacilli</taxon>
        <taxon>Bacillales</taxon>
        <taxon>Paenibacillaceae</taxon>
        <taxon>Paenibacillus</taxon>
    </lineage>
</organism>
<feature type="transmembrane region" description="Helical" evidence="1">
    <location>
        <begin position="6"/>
        <end position="22"/>
    </location>
</feature>
<dbReference type="EMBL" id="WTUZ01000010">
    <property type="protein sequence ID" value="MZQ81785.1"/>
    <property type="molecule type" value="Genomic_DNA"/>
</dbReference>
<dbReference type="RefSeq" id="WP_161406006.1">
    <property type="nucleotide sequence ID" value="NZ_WTUZ01000010.1"/>
</dbReference>
<dbReference type="Proteomes" id="UP000481087">
    <property type="component" value="Unassembled WGS sequence"/>
</dbReference>
<evidence type="ECO:0000256" key="1">
    <source>
        <dbReference type="SAM" id="Phobius"/>
    </source>
</evidence>
<keyword evidence="3" id="KW-1185">Reference proteome</keyword>
<proteinExistence type="predicted"/>
<keyword evidence="1" id="KW-0472">Membrane</keyword>
<feature type="transmembrane region" description="Helical" evidence="1">
    <location>
        <begin position="72"/>
        <end position="89"/>
    </location>
</feature>
<evidence type="ECO:0000313" key="2">
    <source>
        <dbReference type="EMBL" id="MZQ81785.1"/>
    </source>
</evidence>
<keyword evidence="1" id="KW-0812">Transmembrane</keyword>
<feature type="transmembrane region" description="Helical" evidence="1">
    <location>
        <begin position="34"/>
        <end position="52"/>
    </location>
</feature>
<feature type="transmembrane region" description="Helical" evidence="1">
    <location>
        <begin position="132"/>
        <end position="152"/>
    </location>
</feature>
<accession>A0A6L8UUI8</accession>
<dbReference type="AlphaFoldDB" id="A0A6L8UUI8"/>
<feature type="transmembrane region" description="Helical" evidence="1">
    <location>
        <begin position="101"/>
        <end position="126"/>
    </location>
</feature>
<comment type="caution">
    <text evidence="2">The sequence shown here is derived from an EMBL/GenBank/DDBJ whole genome shotgun (WGS) entry which is preliminary data.</text>
</comment>
<evidence type="ECO:0000313" key="3">
    <source>
        <dbReference type="Proteomes" id="UP000481087"/>
    </source>
</evidence>
<name>A0A6L8UUI8_9BACL</name>
<gene>
    <name evidence="2" type="ORF">GQF01_06510</name>
</gene>
<keyword evidence="1" id="KW-1133">Transmembrane helix</keyword>
<sequence length="165" mass="19362">MFVTIILYLVLLVEIVFLVFSWPKLRRRLHAIELIAIIMFASVMLQQSIYIIDINLNLKDISEQPMDVTMMRISQIIIFPMIIAWHFYYMTNVKRMQGRRLLSLLICALVLSFITFLFKSLGYLHYTGWKGLYNILAYAGILILTEMFDWLLQLYPLRKNGGSAS</sequence>
<protein>
    <submittedName>
        <fullName evidence="2">Uncharacterized protein</fullName>
    </submittedName>
</protein>
<reference evidence="2 3" key="1">
    <citation type="submission" date="2019-12" db="EMBL/GenBank/DDBJ databases">
        <title>Paenibacillus sp. nov. sp. isolated from soil.</title>
        <authorList>
            <person name="Kim J."/>
            <person name="Jeong S.E."/>
            <person name="Jung H.S."/>
            <person name="Jeon C.O."/>
        </authorList>
    </citation>
    <scope>NUCLEOTIDE SEQUENCE [LARGE SCALE GENOMIC DNA]</scope>
    <source>
        <strain evidence="2 3">5J-6</strain>
    </source>
</reference>